<feature type="transmembrane region" description="Helical" evidence="2">
    <location>
        <begin position="115"/>
        <end position="133"/>
    </location>
</feature>
<evidence type="ECO:0000256" key="2">
    <source>
        <dbReference type="SAM" id="Phobius"/>
    </source>
</evidence>
<keyword evidence="2" id="KW-0472">Membrane</keyword>
<feature type="transmembrane region" description="Helical" evidence="2">
    <location>
        <begin position="54"/>
        <end position="72"/>
    </location>
</feature>
<reference evidence="3 4" key="1">
    <citation type="submission" date="2019-07" db="EMBL/GenBank/DDBJ databases">
        <title>Microbispora hainanensis DSM 45428.</title>
        <authorList>
            <person name="Thawai C."/>
        </authorList>
    </citation>
    <scope>NUCLEOTIDE SEQUENCE [LARGE SCALE GENOMIC DNA]</scope>
    <source>
        <strain evidence="3 4">DSM 45428</strain>
    </source>
</reference>
<evidence type="ECO:0000313" key="3">
    <source>
        <dbReference type="EMBL" id="TQS17786.1"/>
    </source>
</evidence>
<feature type="compositionally biased region" description="Pro residues" evidence="1">
    <location>
        <begin position="263"/>
        <end position="284"/>
    </location>
</feature>
<accession>A0A544YM87</accession>
<keyword evidence="2" id="KW-1133">Transmembrane helix</keyword>
<keyword evidence="2" id="KW-0812">Transmembrane</keyword>
<dbReference type="Proteomes" id="UP000316541">
    <property type="component" value="Unassembled WGS sequence"/>
</dbReference>
<feature type="transmembrane region" description="Helical" evidence="2">
    <location>
        <begin position="140"/>
        <end position="160"/>
    </location>
</feature>
<feature type="transmembrane region" description="Helical" evidence="2">
    <location>
        <begin position="93"/>
        <end position="109"/>
    </location>
</feature>
<evidence type="ECO:0000256" key="1">
    <source>
        <dbReference type="SAM" id="MobiDB-lite"/>
    </source>
</evidence>
<evidence type="ECO:0000313" key="4">
    <source>
        <dbReference type="Proteomes" id="UP000316541"/>
    </source>
</evidence>
<dbReference type="EMBL" id="VIRM01000041">
    <property type="protein sequence ID" value="TQS17786.1"/>
    <property type="molecule type" value="Genomic_DNA"/>
</dbReference>
<sequence length="303" mass="31631">MRHYRWGVPALVAAAAYGAVIVVAAAVATARGDIGLLWRLTVFSEAGEDLTAVWPNALVLLAAGGLWGWALWQGLRGPVGGRPPATDRTVLRLRVAFYAAAGSGLVFAIAPAWPWWAVVIDSLVMTAVVVLFHPVLRRTVGWTGLALLSGLLANMSGAAVEVFDVLGWSEVRRAADMSDLSGLAGLIWIALVFLTQWRDGRWRRATVGYGIASLVAPIPLLSLAHLVEGTGISGSMLDAAIAATNALTVVWLARSGHELTDPVVPPVPAVPDAPPDSPEPPGPAPARASGNGSLCGYPPSPWG</sequence>
<gene>
    <name evidence="3" type="ORF">FLX08_27900</name>
</gene>
<feature type="transmembrane region" description="Helical" evidence="2">
    <location>
        <begin position="209"/>
        <end position="227"/>
    </location>
</feature>
<name>A0A544YM87_9ACTN</name>
<feature type="region of interest" description="Disordered" evidence="1">
    <location>
        <begin position="263"/>
        <end position="303"/>
    </location>
</feature>
<comment type="caution">
    <text evidence="3">The sequence shown here is derived from an EMBL/GenBank/DDBJ whole genome shotgun (WGS) entry which is preliminary data.</text>
</comment>
<feature type="transmembrane region" description="Helical" evidence="2">
    <location>
        <begin position="180"/>
        <end position="197"/>
    </location>
</feature>
<organism evidence="3 4">
    <name type="scientific">Microbispora hainanensis</name>
    <dbReference type="NCBI Taxonomy" id="568844"/>
    <lineage>
        <taxon>Bacteria</taxon>
        <taxon>Bacillati</taxon>
        <taxon>Actinomycetota</taxon>
        <taxon>Actinomycetes</taxon>
        <taxon>Streptosporangiales</taxon>
        <taxon>Streptosporangiaceae</taxon>
        <taxon>Microbispora</taxon>
    </lineage>
</organism>
<dbReference type="RefSeq" id="WP_142622984.1">
    <property type="nucleotide sequence ID" value="NZ_VIRM01000041.1"/>
</dbReference>
<dbReference type="AlphaFoldDB" id="A0A544YM87"/>
<protein>
    <submittedName>
        <fullName evidence="3">Uncharacterized protein</fullName>
    </submittedName>
</protein>
<proteinExistence type="predicted"/>